<keyword evidence="4" id="KW-1185">Reference proteome</keyword>
<dbReference type="OrthoDB" id="2872628at2759"/>
<reference evidence="4" key="2">
    <citation type="submission" date="2015-01" db="EMBL/GenBank/DDBJ databases">
        <title>Evolutionary Origins and Diversification of the Mycorrhizal Mutualists.</title>
        <authorList>
            <consortium name="DOE Joint Genome Institute"/>
            <consortium name="Mycorrhizal Genomics Consortium"/>
            <person name="Kohler A."/>
            <person name="Kuo A."/>
            <person name="Nagy L.G."/>
            <person name="Floudas D."/>
            <person name="Copeland A."/>
            <person name="Barry K.W."/>
            <person name="Cichocki N."/>
            <person name="Veneault-Fourrey C."/>
            <person name="LaButti K."/>
            <person name="Lindquist E.A."/>
            <person name="Lipzen A."/>
            <person name="Lundell T."/>
            <person name="Morin E."/>
            <person name="Murat C."/>
            <person name="Riley R."/>
            <person name="Ohm R."/>
            <person name="Sun H."/>
            <person name="Tunlid A."/>
            <person name="Henrissat B."/>
            <person name="Grigoriev I.V."/>
            <person name="Hibbett D.S."/>
            <person name="Martin F."/>
        </authorList>
    </citation>
    <scope>NUCLEOTIDE SEQUENCE [LARGE SCALE GENOMIC DNA]</scope>
    <source>
        <strain evidence="4">F 1598</strain>
    </source>
</reference>
<feature type="transmembrane region" description="Helical" evidence="2">
    <location>
        <begin position="203"/>
        <end position="225"/>
    </location>
</feature>
<dbReference type="Gene3D" id="2.60.120.260">
    <property type="entry name" value="Galactose-binding domain-like"/>
    <property type="match status" value="1"/>
</dbReference>
<feature type="region of interest" description="Disordered" evidence="1">
    <location>
        <begin position="417"/>
        <end position="446"/>
    </location>
</feature>
<sequence length="446" mass="47059">MYYYIDDANSTIQYFTGSTGIPWNHKVPGMANNTADATKCYDQTYTVNLPRLTTLAKENMCSQSDLCHLQIPFSGSGISLFVIQSRDPLNASMTLDGNMSTIATLDALPGLGNPLAYNVTLYSLQSLAATDHTLDIALLNYVYSNGTTSKSSLRFDYAAVNETSPSVVSPSASGAGNGTPTSNVPAPSGSGGTSNSHLPIGPIVGGAAGGLALIVAIIVALVYCLRRKPPQDASVVHRFEARPATFNAPSALHPSHLPSSAQFAQPLAYNGQPLANATPPTSSFLPNDPYGRHTNSYIPSEYSDGTDYSSSGLVPRSSTTGTSSNPSTKMQLLAVANPEARPLLSVPQTYITESFRYPEAQSSGSAYAPVPTSSPPPALAGNSHLTVEHANVINTLRNANVPPAEIARLMDMMRSQREEGMGASSSHVDPMLEAGAPPRYDFKDPN</sequence>
<feature type="compositionally biased region" description="Low complexity" evidence="1">
    <location>
        <begin position="317"/>
        <end position="327"/>
    </location>
</feature>
<keyword evidence="2" id="KW-0812">Transmembrane</keyword>
<feature type="compositionally biased region" description="Polar residues" evidence="1">
    <location>
        <begin position="273"/>
        <end position="285"/>
    </location>
</feature>
<feature type="region of interest" description="Disordered" evidence="1">
    <location>
        <begin position="165"/>
        <end position="193"/>
    </location>
</feature>
<dbReference type="AlphaFoldDB" id="A0A0C3F316"/>
<dbReference type="InParanoid" id="A0A0C3F316"/>
<reference evidence="3 4" key="1">
    <citation type="submission" date="2014-04" db="EMBL/GenBank/DDBJ databases">
        <authorList>
            <consortium name="DOE Joint Genome Institute"/>
            <person name="Kuo A."/>
            <person name="Tarkka M."/>
            <person name="Buscot F."/>
            <person name="Kohler A."/>
            <person name="Nagy L.G."/>
            <person name="Floudas D."/>
            <person name="Copeland A."/>
            <person name="Barry K.W."/>
            <person name="Cichocki N."/>
            <person name="Veneault-Fourrey C."/>
            <person name="LaButti K."/>
            <person name="Lindquist E.A."/>
            <person name="Lipzen A."/>
            <person name="Lundell T."/>
            <person name="Morin E."/>
            <person name="Murat C."/>
            <person name="Sun H."/>
            <person name="Tunlid A."/>
            <person name="Henrissat B."/>
            <person name="Grigoriev I.V."/>
            <person name="Hibbett D.S."/>
            <person name="Martin F."/>
            <person name="Nordberg H.P."/>
            <person name="Cantor M.N."/>
            <person name="Hua S.X."/>
        </authorList>
    </citation>
    <scope>NUCLEOTIDE SEQUENCE [LARGE SCALE GENOMIC DNA]</scope>
    <source>
        <strain evidence="3 4">F 1598</strain>
    </source>
</reference>
<protein>
    <recommendedName>
        <fullName evidence="5">Mid2 domain-containing protein</fullName>
    </recommendedName>
</protein>
<feature type="compositionally biased region" description="Low complexity" evidence="1">
    <location>
        <begin position="165"/>
        <end position="174"/>
    </location>
</feature>
<evidence type="ECO:0000256" key="1">
    <source>
        <dbReference type="SAM" id="MobiDB-lite"/>
    </source>
</evidence>
<dbReference type="HOGENOM" id="CLU_049767_0_0_1"/>
<keyword evidence="2" id="KW-0472">Membrane</keyword>
<evidence type="ECO:0000313" key="3">
    <source>
        <dbReference type="EMBL" id="KIM79130.1"/>
    </source>
</evidence>
<accession>A0A0C3F316</accession>
<keyword evidence="2" id="KW-1133">Transmembrane helix</keyword>
<name>A0A0C3F316_PILCF</name>
<evidence type="ECO:0008006" key="5">
    <source>
        <dbReference type="Google" id="ProtNLM"/>
    </source>
</evidence>
<gene>
    <name evidence="3" type="ORF">PILCRDRAFT_90262</name>
</gene>
<proteinExistence type="predicted"/>
<dbReference type="EMBL" id="KN833011">
    <property type="protein sequence ID" value="KIM79130.1"/>
    <property type="molecule type" value="Genomic_DNA"/>
</dbReference>
<dbReference type="Proteomes" id="UP000054166">
    <property type="component" value="Unassembled WGS sequence"/>
</dbReference>
<evidence type="ECO:0000313" key="4">
    <source>
        <dbReference type="Proteomes" id="UP000054166"/>
    </source>
</evidence>
<evidence type="ECO:0000256" key="2">
    <source>
        <dbReference type="SAM" id="Phobius"/>
    </source>
</evidence>
<organism evidence="3 4">
    <name type="scientific">Piloderma croceum (strain F 1598)</name>
    <dbReference type="NCBI Taxonomy" id="765440"/>
    <lineage>
        <taxon>Eukaryota</taxon>
        <taxon>Fungi</taxon>
        <taxon>Dikarya</taxon>
        <taxon>Basidiomycota</taxon>
        <taxon>Agaricomycotina</taxon>
        <taxon>Agaricomycetes</taxon>
        <taxon>Agaricomycetidae</taxon>
        <taxon>Atheliales</taxon>
        <taxon>Atheliaceae</taxon>
        <taxon>Piloderma</taxon>
    </lineage>
</organism>
<feature type="region of interest" description="Disordered" evidence="1">
    <location>
        <begin position="271"/>
        <end position="327"/>
    </location>
</feature>